<dbReference type="GO" id="GO:0005777">
    <property type="term" value="C:peroxisome"/>
    <property type="evidence" value="ECO:0000318"/>
    <property type="project" value="GO_Central"/>
</dbReference>
<dbReference type="Pfam" id="PF01323">
    <property type="entry name" value="DSBA"/>
    <property type="match status" value="1"/>
</dbReference>
<dbReference type="GeneID" id="5891250"/>
<reference evidence="7 8" key="1">
    <citation type="journal article" date="2008" name="Nature">
        <title>The genome of the choanoflagellate Monosiga brevicollis and the origin of metazoans.</title>
        <authorList>
            <consortium name="JGI Sequencing"/>
            <person name="King N."/>
            <person name="Westbrook M.J."/>
            <person name="Young S.L."/>
            <person name="Kuo A."/>
            <person name="Abedin M."/>
            <person name="Chapman J."/>
            <person name="Fairclough S."/>
            <person name="Hellsten U."/>
            <person name="Isogai Y."/>
            <person name="Letunic I."/>
            <person name="Marr M."/>
            <person name="Pincus D."/>
            <person name="Putnam N."/>
            <person name="Rokas A."/>
            <person name="Wright K.J."/>
            <person name="Zuzow R."/>
            <person name="Dirks W."/>
            <person name="Good M."/>
            <person name="Goodstein D."/>
            <person name="Lemons D."/>
            <person name="Li W."/>
            <person name="Lyons J.B."/>
            <person name="Morris A."/>
            <person name="Nichols S."/>
            <person name="Richter D.J."/>
            <person name="Salamov A."/>
            <person name="Bork P."/>
            <person name="Lim W.A."/>
            <person name="Manning G."/>
            <person name="Miller W.T."/>
            <person name="McGinnis W."/>
            <person name="Shapiro H."/>
            <person name="Tjian R."/>
            <person name="Grigoriev I.V."/>
            <person name="Rokhsar D."/>
        </authorList>
    </citation>
    <scope>NUCLEOTIDE SEQUENCE [LARGE SCALE GENOMIC DNA]</scope>
    <source>
        <strain evidence="8">MX1 / ATCC 50154</strain>
    </source>
</reference>
<dbReference type="InParanoid" id="A9UZH6"/>
<comment type="similarity">
    <text evidence="1 4">Belongs to the GST superfamily. Kappa family.</text>
</comment>
<dbReference type="SUPFAM" id="SSF52833">
    <property type="entry name" value="Thioredoxin-like"/>
    <property type="match status" value="1"/>
</dbReference>
<dbReference type="FunFam" id="3.40.30.10:FF:000096">
    <property type="entry name" value="Glutathione S-transferase kappa"/>
    <property type="match status" value="1"/>
</dbReference>
<dbReference type="EC" id="2.5.1.18" evidence="4"/>
<dbReference type="InterPro" id="IPR036249">
    <property type="entry name" value="Thioredoxin-like_sf"/>
</dbReference>
<dbReference type="Proteomes" id="UP000001357">
    <property type="component" value="Unassembled WGS sequence"/>
</dbReference>
<dbReference type="eggNOG" id="ENOG502R0HS">
    <property type="taxonomic scope" value="Eukaryota"/>
</dbReference>
<evidence type="ECO:0000256" key="3">
    <source>
        <dbReference type="ARBA" id="ARBA00047960"/>
    </source>
</evidence>
<keyword evidence="2 4" id="KW-0808">Transferase</keyword>
<protein>
    <recommendedName>
        <fullName evidence="4">Glutathione S-transferase kappa</fullName>
        <ecNumber evidence="4">2.5.1.18</ecNumber>
    </recommendedName>
</protein>
<dbReference type="GO" id="GO:0006749">
    <property type="term" value="P:glutathione metabolic process"/>
    <property type="evidence" value="ECO:0000318"/>
    <property type="project" value="GO_Central"/>
</dbReference>
<evidence type="ECO:0000313" key="8">
    <source>
        <dbReference type="Proteomes" id="UP000001357"/>
    </source>
</evidence>
<dbReference type="InterPro" id="IPR001853">
    <property type="entry name" value="DSBA-like_thioredoxin_dom"/>
</dbReference>
<dbReference type="RefSeq" id="XP_001745947.1">
    <property type="nucleotide sequence ID" value="XM_001745895.1"/>
</dbReference>
<feature type="domain" description="DSBA-like thioredoxin" evidence="6">
    <location>
        <begin position="23"/>
        <end position="223"/>
    </location>
</feature>
<feature type="active site" description="Nucleophile" evidence="5">
    <location>
        <position position="32"/>
    </location>
</feature>
<organism evidence="7 8">
    <name type="scientific">Monosiga brevicollis</name>
    <name type="common">Choanoflagellate</name>
    <dbReference type="NCBI Taxonomy" id="81824"/>
    <lineage>
        <taxon>Eukaryota</taxon>
        <taxon>Choanoflagellata</taxon>
        <taxon>Craspedida</taxon>
        <taxon>Salpingoecidae</taxon>
        <taxon>Monosiga</taxon>
    </lineage>
</organism>
<sequence length="249" mass="27935">MRFLSKSDDAGVLRTVAMAARHQIKLFYDVLSPYSYIGFHVMRRYQRIWDVSLQLRPVLIGGIFKNTKNAPPGLNKIKFDYMLTDLKRLAHTHQLPLSPAPNTMEYMFKGGSLQAMRLLTAVAADQPEALEDVTVALFDRSWGKGVDINAETSLQEACAAAKLPTDTAQNLIQASQTDRIKELLKSNTDAAQQYNIFGLPSFVIDDKDMYFGADRMDVIAAQLNEPWYGPLANPYQKDVQELMSGKAKL</sequence>
<dbReference type="PANTHER" id="PTHR42943">
    <property type="entry name" value="GLUTATHIONE S-TRANSFERASE KAPPA"/>
    <property type="match status" value="1"/>
</dbReference>
<name>A9UZH6_MONBE</name>
<dbReference type="KEGG" id="mbr:MONBRDRAFT_32434"/>
<gene>
    <name evidence="7" type="ORF">MONBRDRAFT_32434</name>
</gene>
<evidence type="ECO:0000256" key="1">
    <source>
        <dbReference type="ARBA" id="ARBA00006494"/>
    </source>
</evidence>
<evidence type="ECO:0000259" key="6">
    <source>
        <dbReference type="Pfam" id="PF01323"/>
    </source>
</evidence>
<keyword evidence="8" id="KW-1185">Reference proteome</keyword>
<dbReference type="PANTHER" id="PTHR42943:SF2">
    <property type="entry name" value="GLUTATHIONE S-TRANSFERASE KAPPA 1"/>
    <property type="match status" value="1"/>
</dbReference>
<dbReference type="FunCoup" id="A9UZH6">
    <property type="interactions" value="314"/>
</dbReference>
<evidence type="ECO:0000256" key="4">
    <source>
        <dbReference type="PIRNR" id="PIRNR006386"/>
    </source>
</evidence>
<dbReference type="EMBL" id="CH991551">
    <property type="protein sequence ID" value="EDQ89371.1"/>
    <property type="molecule type" value="Genomic_DNA"/>
</dbReference>
<dbReference type="GO" id="GO:0004602">
    <property type="term" value="F:glutathione peroxidase activity"/>
    <property type="evidence" value="ECO:0000318"/>
    <property type="project" value="GO_Central"/>
</dbReference>
<evidence type="ECO:0000256" key="2">
    <source>
        <dbReference type="ARBA" id="ARBA00022679"/>
    </source>
</evidence>
<proteinExistence type="inferred from homology"/>
<dbReference type="Gene3D" id="3.40.30.10">
    <property type="entry name" value="Glutaredoxin"/>
    <property type="match status" value="1"/>
</dbReference>
<accession>A9UZH6</accession>
<dbReference type="AlphaFoldDB" id="A9UZH6"/>
<dbReference type="GO" id="GO:0005739">
    <property type="term" value="C:mitochondrion"/>
    <property type="evidence" value="ECO:0000318"/>
    <property type="project" value="GO_Central"/>
</dbReference>
<dbReference type="PIRSF" id="PIRSF006386">
    <property type="entry name" value="HCCAis_GSTk"/>
    <property type="match status" value="1"/>
</dbReference>
<dbReference type="STRING" id="81824.A9UZH6"/>
<dbReference type="InterPro" id="IPR051924">
    <property type="entry name" value="GST_Kappa/NadH"/>
</dbReference>
<dbReference type="OMA" id="ECTNSKG"/>
<dbReference type="InterPro" id="IPR014440">
    <property type="entry name" value="HCCAis_GSTk"/>
</dbReference>
<evidence type="ECO:0000256" key="5">
    <source>
        <dbReference type="PIRSR" id="PIRSR006386-1"/>
    </source>
</evidence>
<evidence type="ECO:0000313" key="7">
    <source>
        <dbReference type="EMBL" id="EDQ89371.1"/>
    </source>
</evidence>
<dbReference type="GO" id="GO:0004364">
    <property type="term" value="F:glutathione transferase activity"/>
    <property type="evidence" value="ECO:0000318"/>
    <property type="project" value="GO_Central"/>
</dbReference>
<comment type="catalytic activity">
    <reaction evidence="3 4">
        <text>RX + glutathione = an S-substituted glutathione + a halide anion + H(+)</text>
        <dbReference type="Rhea" id="RHEA:16437"/>
        <dbReference type="ChEBI" id="CHEBI:15378"/>
        <dbReference type="ChEBI" id="CHEBI:16042"/>
        <dbReference type="ChEBI" id="CHEBI:17792"/>
        <dbReference type="ChEBI" id="CHEBI:57925"/>
        <dbReference type="ChEBI" id="CHEBI:90779"/>
        <dbReference type="EC" id="2.5.1.18"/>
    </reaction>
</comment>